<evidence type="ECO:0000313" key="1">
    <source>
        <dbReference type="EMBL" id="ODC02606.1"/>
    </source>
</evidence>
<keyword evidence="2" id="KW-1185">Reference proteome</keyword>
<proteinExistence type="predicted"/>
<dbReference type="AlphaFoldDB" id="A0A1E2V6X7"/>
<name>A0A1E2V6X7_9GAMM</name>
<reference evidence="1 2" key="1">
    <citation type="submission" date="2016-08" db="EMBL/GenBank/DDBJ databases">
        <authorList>
            <person name="Seilhamer J.J."/>
        </authorList>
    </citation>
    <scope>NUCLEOTIDE SEQUENCE [LARGE SCALE GENOMIC DNA]</scope>
    <source>
        <strain evidence="1 2">PH27A</strain>
    </source>
</reference>
<gene>
    <name evidence="1" type="ORF">BFW38_02620</name>
</gene>
<sequence length="293" mass="32316">MSTDDKSTLTLSALSPLMNQALQQSATLTRYAATDPTEAVMTTNGCVTTIDKGTTSWYFNPDQVTPLVPVSPSQSPTPYVDVQAQWLNTQQALEQNIRVEHGGSANTFGGVGTLLVPPAFQIPTVMATPETVRHYGLTLIDRDEVLACESRDYEIVMMRYTYTPEYKKDFLMQPQGGGGIFVETHNFPHIHIPLNEQCGGYIVIGKRLSDGNTYHFTAFQIPYGKALYTPAYTIHGDGTLVGEYGITVADSAFVQADTVLIYNQKTKTMAHHVVPDWPNNQDDFENKEGQSHG</sequence>
<dbReference type="RefSeq" id="WP_068996991.1">
    <property type="nucleotide sequence ID" value="NZ_MDTQ01000001.1"/>
</dbReference>
<dbReference type="EMBL" id="MDTQ01000001">
    <property type="protein sequence ID" value="ODC02606.1"/>
    <property type="molecule type" value="Genomic_DNA"/>
</dbReference>
<dbReference type="Proteomes" id="UP000094291">
    <property type="component" value="Unassembled WGS sequence"/>
</dbReference>
<dbReference type="STRING" id="197479.BFW38_02620"/>
<protein>
    <submittedName>
        <fullName evidence="1">Uncharacterized protein</fullName>
    </submittedName>
</protein>
<comment type="caution">
    <text evidence="1">The sequence shown here is derived from an EMBL/GenBank/DDBJ whole genome shotgun (WGS) entry which is preliminary data.</text>
</comment>
<evidence type="ECO:0000313" key="2">
    <source>
        <dbReference type="Proteomes" id="UP000094291"/>
    </source>
</evidence>
<organism evidence="1 2">
    <name type="scientific">Terasakiispira papahanaumokuakeensis</name>
    <dbReference type="NCBI Taxonomy" id="197479"/>
    <lineage>
        <taxon>Bacteria</taxon>
        <taxon>Pseudomonadati</taxon>
        <taxon>Pseudomonadota</taxon>
        <taxon>Gammaproteobacteria</taxon>
        <taxon>Oceanospirillales</taxon>
        <taxon>Terasakiispira</taxon>
    </lineage>
</organism>
<dbReference type="OrthoDB" id="737122at2"/>
<accession>A0A1E2V6X7</accession>